<evidence type="ECO:0000313" key="6">
    <source>
        <dbReference type="EMBL" id="GAB94260.1"/>
    </source>
</evidence>
<name>K6W521_9MICO</name>
<feature type="transmembrane region" description="Helical" evidence="5">
    <location>
        <begin position="106"/>
        <end position="126"/>
    </location>
</feature>
<evidence type="ECO:0000256" key="2">
    <source>
        <dbReference type="ARBA" id="ARBA00022692"/>
    </source>
</evidence>
<organism evidence="6 7">
    <name type="scientific">Kineosphaera limosa NBRC 100340</name>
    <dbReference type="NCBI Taxonomy" id="1184609"/>
    <lineage>
        <taxon>Bacteria</taxon>
        <taxon>Bacillati</taxon>
        <taxon>Actinomycetota</taxon>
        <taxon>Actinomycetes</taxon>
        <taxon>Micrococcales</taxon>
        <taxon>Dermatophilaceae</taxon>
        <taxon>Kineosphaera</taxon>
    </lineage>
</organism>
<feature type="transmembrane region" description="Helical" evidence="5">
    <location>
        <begin position="205"/>
        <end position="226"/>
    </location>
</feature>
<sequence length="259" mass="26555">MGDLLDVRVSPELGLLITCASLVIATIAQRVVGMGFGIIMAPVVAIVAGPLAAVLVVNIFAALACALMVPSLWRDIDWRRWCWLTPFAAIAGAAGLLVARTSDADVLRVGVGTAAILSVIVSVRFARADHVIDGPAVRAGSGAAIGFLNSLVALGAPAITVYSMLSRWSGPSFSATMQPFWVVVSLVTLAQRQVIAPGGAPAWPWWGWVAAAVATIVGTLAAEPVARRIPPRVARLGVIVLSLASGIAVTGVGIAGLLA</sequence>
<keyword evidence="2 5" id="KW-0812">Transmembrane</keyword>
<dbReference type="EMBL" id="BAHD01000004">
    <property type="protein sequence ID" value="GAB94260.1"/>
    <property type="molecule type" value="Genomic_DNA"/>
</dbReference>
<proteinExistence type="inferred from homology"/>
<evidence type="ECO:0000256" key="3">
    <source>
        <dbReference type="ARBA" id="ARBA00022989"/>
    </source>
</evidence>
<feature type="transmembrane region" description="Helical" evidence="5">
    <location>
        <begin position="12"/>
        <end position="32"/>
    </location>
</feature>
<dbReference type="GO" id="GO:0005886">
    <property type="term" value="C:plasma membrane"/>
    <property type="evidence" value="ECO:0007669"/>
    <property type="project" value="UniProtKB-SubCell"/>
</dbReference>
<comment type="similarity">
    <text evidence="5">Belongs to the 4-toluene sulfonate uptake permease (TSUP) (TC 2.A.102) family.</text>
</comment>
<feature type="transmembrane region" description="Helical" evidence="5">
    <location>
        <begin position="81"/>
        <end position="100"/>
    </location>
</feature>
<feature type="transmembrane region" description="Helical" evidence="5">
    <location>
        <begin position="38"/>
        <end position="69"/>
    </location>
</feature>
<protein>
    <recommendedName>
        <fullName evidence="5">Probable membrane transporter protein</fullName>
    </recommendedName>
</protein>
<feature type="transmembrane region" description="Helical" evidence="5">
    <location>
        <begin position="238"/>
        <end position="258"/>
    </location>
</feature>
<gene>
    <name evidence="6" type="ORF">KILIM_004_00490</name>
</gene>
<comment type="subcellular location">
    <subcellularLocation>
        <location evidence="5">Cell membrane</location>
        <topology evidence="5">Multi-pass membrane protein</topology>
    </subcellularLocation>
    <subcellularLocation>
        <location evidence="1">Membrane</location>
        <topology evidence="1">Multi-pass membrane protein</topology>
    </subcellularLocation>
</comment>
<dbReference type="Proteomes" id="UP000008366">
    <property type="component" value="Unassembled WGS sequence"/>
</dbReference>
<dbReference type="AlphaFoldDB" id="K6W521"/>
<dbReference type="Pfam" id="PF01925">
    <property type="entry name" value="TauE"/>
    <property type="match status" value="1"/>
</dbReference>
<dbReference type="STRING" id="1184609.KILIM_004_00490"/>
<dbReference type="InterPro" id="IPR002781">
    <property type="entry name" value="TM_pro_TauE-like"/>
</dbReference>
<comment type="caution">
    <text evidence="6">The sequence shown here is derived from an EMBL/GenBank/DDBJ whole genome shotgun (WGS) entry which is preliminary data.</text>
</comment>
<keyword evidence="4 5" id="KW-0472">Membrane</keyword>
<evidence type="ECO:0000256" key="4">
    <source>
        <dbReference type="ARBA" id="ARBA00023136"/>
    </source>
</evidence>
<keyword evidence="7" id="KW-1185">Reference proteome</keyword>
<dbReference type="eggNOG" id="COG0730">
    <property type="taxonomic scope" value="Bacteria"/>
</dbReference>
<keyword evidence="3 5" id="KW-1133">Transmembrane helix</keyword>
<feature type="transmembrane region" description="Helical" evidence="5">
    <location>
        <begin position="147"/>
        <end position="165"/>
    </location>
</feature>
<keyword evidence="5" id="KW-1003">Cell membrane</keyword>
<evidence type="ECO:0000313" key="7">
    <source>
        <dbReference type="Proteomes" id="UP000008366"/>
    </source>
</evidence>
<evidence type="ECO:0000256" key="5">
    <source>
        <dbReference type="RuleBase" id="RU363041"/>
    </source>
</evidence>
<accession>K6W521</accession>
<reference evidence="6 7" key="1">
    <citation type="submission" date="2012-08" db="EMBL/GenBank/DDBJ databases">
        <title>Whole genome shotgun sequence of Kineosphaera limosa NBRC 100340.</title>
        <authorList>
            <person name="Yoshida I."/>
            <person name="Isaki S."/>
            <person name="Hosoyama A."/>
            <person name="Tsuchikane K."/>
            <person name="Katsumata H."/>
            <person name="Ando Y."/>
            <person name="Ohji S."/>
            <person name="Hamada M."/>
            <person name="Tamura T."/>
            <person name="Yamazoe A."/>
            <person name="Yamazaki S."/>
            <person name="Fujita N."/>
        </authorList>
    </citation>
    <scope>NUCLEOTIDE SEQUENCE [LARGE SCALE GENOMIC DNA]</scope>
    <source>
        <strain evidence="6 7">NBRC 100340</strain>
    </source>
</reference>
<evidence type="ECO:0000256" key="1">
    <source>
        <dbReference type="ARBA" id="ARBA00004141"/>
    </source>
</evidence>